<reference evidence="2" key="1">
    <citation type="submission" date="2018-11" db="EMBL/GenBank/DDBJ databases">
        <authorList>
            <consortium name="Pathogen Informatics"/>
        </authorList>
    </citation>
    <scope>NUCLEOTIDE SEQUENCE</scope>
</reference>
<feature type="region of interest" description="Disordered" evidence="1">
    <location>
        <begin position="127"/>
        <end position="154"/>
    </location>
</feature>
<organism evidence="2 3">
    <name type="scientific">Protopolystoma xenopodis</name>
    <dbReference type="NCBI Taxonomy" id="117903"/>
    <lineage>
        <taxon>Eukaryota</taxon>
        <taxon>Metazoa</taxon>
        <taxon>Spiralia</taxon>
        <taxon>Lophotrochozoa</taxon>
        <taxon>Platyhelminthes</taxon>
        <taxon>Monogenea</taxon>
        <taxon>Polyopisthocotylea</taxon>
        <taxon>Polystomatidea</taxon>
        <taxon>Polystomatidae</taxon>
        <taxon>Protopolystoma</taxon>
    </lineage>
</organism>
<feature type="compositionally biased region" description="Low complexity" evidence="1">
    <location>
        <begin position="29"/>
        <end position="41"/>
    </location>
</feature>
<evidence type="ECO:0000313" key="3">
    <source>
        <dbReference type="Proteomes" id="UP000784294"/>
    </source>
</evidence>
<dbReference type="EMBL" id="CAAALY010027630">
    <property type="protein sequence ID" value="VEL16229.1"/>
    <property type="molecule type" value="Genomic_DNA"/>
</dbReference>
<sequence length="154" mass="15907">MGIEPRQSISLHINQPLQSPRQLVPNPDSITTSTSQQQPSTVAPATSLSVMPPLFTSLSSPLSTFAPLHSHFAPAVSGLSVSLSSASLVAGPGAPRDIVTGLSHAKQTYNPIGCLAKSTGFVASAAYSSSRAAPGREDNSSKNALNQDPVCQTR</sequence>
<accession>A0A3S4ZNZ4</accession>
<evidence type="ECO:0000313" key="2">
    <source>
        <dbReference type="EMBL" id="VEL16229.1"/>
    </source>
</evidence>
<evidence type="ECO:0000256" key="1">
    <source>
        <dbReference type="SAM" id="MobiDB-lite"/>
    </source>
</evidence>
<name>A0A3S4ZNZ4_9PLAT</name>
<keyword evidence="3" id="KW-1185">Reference proteome</keyword>
<dbReference type="Proteomes" id="UP000784294">
    <property type="component" value="Unassembled WGS sequence"/>
</dbReference>
<feature type="compositionally biased region" description="Polar residues" evidence="1">
    <location>
        <begin position="141"/>
        <end position="154"/>
    </location>
</feature>
<dbReference type="AlphaFoldDB" id="A0A3S4ZNZ4"/>
<proteinExistence type="predicted"/>
<gene>
    <name evidence="2" type="ORF">PXEA_LOCUS9669</name>
</gene>
<comment type="caution">
    <text evidence="2">The sequence shown here is derived from an EMBL/GenBank/DDBJ whole genome shotgun (WGS) entry which is preliminary data.</text>
</comment>
<feature type="region of interest" description="Disordered" evidence="1">
    <location>
        <begin position="1"/>
        <end position="45"/>
    </location>
</feature>
<protein>
    <submittedName>
        <fullName evidence="2">Uncharacterized protein</fullName>
    </submittedName>
</protein>
<feature type="compositionally biased region" description="Polar residues" evidence="1">
    <location>
        <begin position="7"/>
        <end position="21"/>
    </location>
</feature>